<evidence type="ECO:0000313" key="2">
    <source>
        <dbReference type="EMBL" id="SOE17004.1"/>
    </source>
</evidence>
<evidence type="ECO:0000313" key="3">
    <source>
        <dbReference type="Proteomes" id="UP000219465"/>
    </source>
</evidence>
<dbReference type="InterPro" id="IPR053136">
    <property type="entry name" value="UTP_pyrophosphatase-like"/>
</dbReference>
<dbReference type="PANTHER" id="PTHR30399:SF1">
    <property type="entry name" value="UTP PYROPHOSPHATASE"/>
    <property type="match status" value="1"/>
</dbReference>
<dbReference type="EMBL" id="OCPC01000002">
    <property type="protein sequence ID" value="SOE17004.1"/>
    <property type="molecule type" value="Genomic_DNA"/>
</dbReference>
<accession>A0A286ICG9</accession>
<name>A0A286ICG9_9HYPH</name>
<feature type="domain" description="YgjP-like metallopeptidase" evidence="1">
    <location>
        <begin position="71"/>
        <end position="272"/>
    </location>
</feature>
<organism evidence="2 3">
    <name type="scientific">Hoeflea halophila</name>
    <dbReference type="NCBI Taxonomy" id="714899"/>
    <lineage>
        <taxon>Bacteria</taxon>
        <taxon>Pseudomonadati</taxon>
        <taxon>Pseudomonadota</taxon>
        <taxon>Alphaproteobacteria</taxon>
        <taxon>Hyphomicrobiales</taxon>
        <taxon>Rhizobiaceae</taxon>
        <taxon>Hoeflea</taxon>
    </lineage>
</organism>
<dbReference type="Gene3D" id="3.30.2010.10">
    <property type="entry name" value="Metalloproteases ('zincins'), catalytic domain"/>
    <property type="match status" value="1"/>
</dbReference>
<dbReference type="AlphaFoldDB" id="A0A286ICG9"/>
<evidence type="ECO:0000259" key="1">
    <source>
        <dbReference type="Pfam" id="PF01863"/>
    </source>
</evidence>
<reference evidence="3" key="1">
    <citation type="submission" date="2017-08" db="EMBL/GenBank/DDBJ databases">
        <authorList>
            <person name="Varghese N."/>
            <person name="Submissions S."/>
        </authorList>
    </citation>
    <scope>NUCLEOTIDE SEQUENCE [LARGE SCALE GENOMIC DNA]</scope>
    <source>
        <strain evidence="3">KCTC 23107</strain>
    </source>
</reference>
<gene>
    <name evidence="2" type="ORF">SAMN05877838_1891</name>
</gene>
<dbReference type="InterPro" id="IPR002725">
    <property type="entry name" value="YgjP-like_metallopeptidase"/>
</dbReference>
<dbReference type="Pfam" id="PF01863">
    <property type="entry name" value="YgjP-like"/>
    <property type="match status" value="1"/>
</dbReference>
<dbReference type="PANTHER" id="PTHR30399">
    <property type="entry name" value="UNCHARACTERIZED PROTEIN YGJP"/>
    <property type="match status" value="1"/>
</dbReference>
<sequence>MRRPFCCEDRRFRRNRRQENSPAAPFESDRQTRMFGIPRSTRKPAAPRPVAVTVNGRELPLSIRENARATRLTLRIEPGGQALRLTIPKGLPGREIDAFLTRHHGWLMTRLARVEESGSPADTGKITIRGVEHRIQMTGKLRGLAEQTELDGMPTLLVSCLPEHVGRRVSDHLKRVAKTEMERLVRHHAATLGKPFGSISYKDTKSRWGSCTSEGNLSFSWRIAMAPDFVIDYLAAHEVAHLKEMNHGPDFWATCKALCPRTKEAKRWLKQNGSRLFAVSF</sequence>
<protein>
    <recommendedName>
        <fullName evidence="1">YgjP-like metallopeptidase domain-containing protein</fullName>
    </recommendedName>
</protein>
<dbReference type="CDD" id="cd07344">
    <property type="entry name" value="M48_yhfN_like"/>
    <property type="match status" value="1"/>
</dbReference>
<proteinExistence type="predicted"/>
<keyword evidence="3" id="KW-1185">Reference proteome</keyword>
<dbReference type="Proteomes" id="UP000219465">
    <property type="component" value="Unassembled WGS sequence"/>
</dbReference>